<dbReference type="Proteomes" id="UP001642484">
    <property type="component" value="Unassembled WGS sequence"/>
</dbReference>
<accession>A0ABP0KV50</accession>
<comment type="caution">
    <text evidence="1">The sequence shown here is derived from an EMBL/GenBank/DDBJ whole genome shotgun (WGS) entry which is preliminary data.</text>
</comment>
<reference evidence="1 2" key="1">
    <citation type="submission" date="2024-02" db="EMBL/GenBank/DDBJ databases">
        <authorList>
            <person name="Chen Y."/>
            <person name="Shah S."/>
            <person name="Dougan E. K."/>
            <person name="Thang M."/>
            <person name="Chan C."/>
        </authorList>
    </citation>
    <scope>NUCLEOTIDE SEQUENCE [LARGE SCALE GENOMIC DNA]</scope>
</reference>
<proteinExistence type="predicted"/>
<dbReference type="EMBL" id="CAXAMN010010091">
    <property type="protein sequence ID" value="CAK9030761.1"/>
    <property type="molecule type" value="Genomic_DNA"/>
</dbReference>
<name>A0ABP0KV50_9DINO</name>
<protein>
    <submittedName>
        <fullName evidence="1">Uncharacterized protein</fullName>
    </submittedName>
</protein>
<evidence type="ECO:0000313" key="1">
    <source>
        <dbReference type="EMBL" id="CAK9030761.1"/>
    </source>
</evidence>
<gene>
    <name evidence="1" type="ORF">CCMP2556_LOCUS18015</name>
</gene>
<evidence type="ECO:0000313" key="2">
    <source>
        <dbReference type="Proteomes" id="UP001642484"/>
    </source>
</evidence>
<keyword evidence="2" id="KW-1185">Reference proteome</keyword>
<sequence>MADPCEAPDGKAERATCVAPCGTDPKPDAFMFPCALKSSDLAEEDSSSEEDEDTDAPDGVLSSIYNTKMFSDPEEYEKWKARGWRAVQCCGGALLVLALIFDEMD</sequence>
<organism evidence="1 2">
    <name type="scientific">Durusdinium trenchii</name>
    <dbReference type="NCBI Taxonomy" id="1381693"/>
    <lineage>
        <taxon>Eukaryota</taxon>
        <taxon>Sar</taxon>
        <taxon>Alveolata</taxon>
        <taxon>Dinophyceae</taxon>
        <taxon>Suessiales</taxon>
        <taxon>Symbiodiniaceae</taxon>
        <taxon>Durusdinium</taxon>
    </lineage>
</organism>